<evidence type="ECO:0000313" key="6">
    <source>
        <dbReference type="EMBL" id="MBO8476899.1"/>
    </source>
</evidence>
<dbReference type="PANTHER" id="PTHR30563:SF0">
    <property type="entry name" value="DNA RECOMBINATION PROTEIN RMUC"/>
    <property type="match status" value="1"/>
</dbReference>
<keyword evidence="4" id="KW-0233">DNA recombination</keyword>
<comment type="function">
    <text evidence="1">Involved in DNA recombination.</text>
</comment>
<comment type="caution">
    <text evidence="6">The sequence shown here is derived from an EMBL/GenBank/DDBJ whole genome shotgun (WGS) entry which is preliminary data.</text>
</comment>
<reference evidence="6" key="1">
    <citation type="submission" date="2020-10" db="EMBL/GenBank/DDBJ databases">
        <authorList>
            <person name="Gilroy R."/>
        </authorList>
    </citation>
    <scope>NUCLEOTIDE SEQUENCE</scope>
    <source>
        <strain evidence="6">6919</strain>
    </source>
</reference>
<name>A0A9D9NKC2_9BACT</name>
<dbReference type="PANTHER" id="PTHR30563">
    <property type="entry name" value="DNA RECOMBINATION PROTEIN RMUC"/>
    <property type="match status" value="1"/>
</dbReference>
<evidence type="ECO:0000256" key="4">
    <source>
        <dbReference type="ARBA" id="ARBA00023172"/>
    </source>
</evidence>
<proteinExistence type="inferred from homology"/>
<dbReference type="EMBL" id="JADIMC010000090">
    <property type="protein sequence ID" value="MBO8476899.1"/>
    <property type="molecule type" value="Genomic_DNA"/>
</dbReference>
<keyword evidence="3 5" id="KW-0175">Coiled coil</keyword>
<comment type="similarity">
    <text evidence="2">Belongs to the RmuC family.</text>
</comment>
<evidence type="ECO:0000256" key="1">
    <source>
        <dbReference type="ARBA" id="ARBA00003416"/>
    </source>
</evidence>
<organism evidence="6 7">
    <name type="scientific">Candidatus Limisoma faecipullorum</name>
    <dbReference type="NCBI Taxonomy" id="2840854"/>
    <lineage>
        <taxon>Bacteria</taxon>
        <taxon>Pseudomonadati</taxon>
        <taxon>Bacteroidota</taxon>
        <taxon>Bacteroidia</taxon>
        <taxon>Bacteroidales</taxon>
        <taxon>Candidatus Limisoma</taxon>
    </lineage>
</organism>
<gene>
    <name evidence="6" type="primary">rmuC</name>
    <name evidence="6" type="ORF">IAB88_07895</name>
</gene>
<feature type="coiled-coil region" evidence="5">
    <location>
        <begin position="33"/>
        <end position="95"/>
    </location>
</feature>
<dbReference type="GO" id="GO:0006310">
    <property type="term" value="P:DNA recombination"/>
    <property type="evidence" value="ECO:0007669"/>
    <property type="project" value="UniProtKB-KW"/>
</dbReference>
<reference evidence="6" key="2">
    <citation type="journal article" date="2021" name="PeerJ">
        <title>Extensive microbial diversity within the chicken gut microbiome revealed by metagenomics and culture.</title>
        <authorList>
            <person name="Gilroy R."/>
            <person name="Ravi A."/>
            <person name="Getino M."/>
            <person name="Pursley I."/>
            <person name="Horton D.L."/>
            <person name="Alikhan N.F."/>
            <person name="Baker D."/>
            <person name="Gharbi K."/>
            <person name="Hall N."/>
            <person name="Watson M."/>
            <person name="Adriaenssens E.M."/>
            <person name="Foster-Nyarko E."/>
            <person name="Jarju S."/>
            <person name="Secka A."/>
            <person name="Antonio M."/>
            <person name="Oren A."/>
            <person name="Chaudhuri R.R."/>
            <person name="La Ragione R."/>
            <person name="Hildebrand F."/>
            <person name="Pallen M.J."/>
        </authorList>
    </citation>
    <scope>NUCLEOTIDE SEQUENCE</scope>
    <source>
        <strain evidence="6">6919</strain>
    </source>
</reference>
<sequence>MEIVVIILVIVVAVLLVLYLTTRSNFVRKCVETENLTLVADDFKRKYDELKAESLSNLEEISGLQRKLTDLKIENARLQERMSVMESERAAVQKASEDRFRILANEIFVKQSDNFRQNSEARLSELLNPLRENIKDFKKTITDNYVNEAKERHALSVHLENLMALNQSIGKEARELTNALKGDTKVQGDWGEMILESILEKSGLVKDENYFIQSTRNDDGSLLKNDSGQMLRPDVVVCLPDKKYIVIDSKVSLTAYNSYINAENDDRKDAFGKAHVASVRNHIRELDAKQYQKYVGVSANSRLDYVLMFIPNEHAYLVAMSLDRNLWQEAFDRHIVIISPAHVISTLRLIAQLWIRDKQTKNALLIAEESGKLYDKFVGFVNDMKEIEIGMIKLKSIYDGAFKKLSDGKGNLIERARVLKALGAKASKSLPEEL</sequence>
<accession>A0A9D9NKC2</accession>
<evidence type="ECO:0000256" key="2">
    <source>
        <dbReference type="ARBA" id="ARBA00009840"/>
    </source>
</evidence>
<protein>
    <submittedName>
        <fullName evidence="6">DNA recombination protein RmuC</fullName>
    </submittedName>
</protein>
<evidence type="ECO:0000313" key="7">
    <source>
        <dbReference type="Proteomes" id="UP000823598"/>
    </source>
</evidence>
<dbReference type="AlphaFoldDB" id="A0A9D9NKC2"/>
<evidence type="ECO:0000256" key="3">
    <source>
        <dbReference type="ARBA" id="ARBA00023054"/>
    </source>
</evidence>
<dbReference type="Pfam" id="PF02646">
    <property type="entry name" value="RmuC"/>
    <property type="match status" value="1"/>
</dbReference>
<dbReference type="InterPro" id="IPR003798">
    <property type="entry name" value="DNA_recombination_RmuC"/>
</dbReference>
<evidence type="ECO:0000256" key="5">
    <source>
        <dbReference type="SAM" id="Coils"/>
    </source>
</evidence>
<dbReference type="Proteomes" id="UP000823598">
    <property type="component" value="Unassembled WGS sequence"/>
</dbReference>